<dbReference type="InterPro" id="IPR026782">
    <property type="entry name" value="FAM131"/>
</dbReference>
<evidence type="ECO:0000313" key="4">
    <source>
        <dbReference type="Proteomes" id="UP000770717"/>
    </source>
</evidence>
<proteinExistence type="inferred from homology"/>
<reference evidence="3" key="1">
    <citation type="thesis" date="2020" institute="ProQuest LLC" country="789 East Eisenhower Parkway, Ann Arbor, MI, USA">
        <title>Comparative Genomics and Chromosome Evolution.</title>
        <authorList>
            <person name="Mudd A.B."/>
        </authorList>
    </citation>
    <scope>NUCLEOTIDE SEQUENCE</scope>
    <source>
        <strain evidence="3">HN-11 Male</strain>
        <tissue evidence="3">Kidney and liver</tissue>
    </source>
</reference>
<dbReference type="PANTHER" id="PTHR15736">
    <property type="entry name" value="PROTEIN FAM131B-RELATED"/>
    <property type="match status" value="1"/>
</dbReference>
<dbReference type="AlphaFoldDB" id="A0A8J6FTW4"/>
<feature type="compositionally biased region" description="Acidic residues" evidence="2">
    <location>
        <begin position="246"/>
        <end position="259"/>
    </location>
</feature>
<comment type="similarity">
    <text evidence="1">Belongs to the FAM131 family.</text>
</comment>
<evidence type="ECO:0000256" key="1">
    <source>
        <dbReference type="ARBA" id="ARBA00010635"/>
    </source>
</evidence>
<dbReference type="Proteomes" id="UP000770717">
    <property type="component" value="Unassembled WGS sequence"/>
</dbReference>
<organism evidence="3 4">
    <name type="scientific">Eleutherodactylus coqui</name>
    <name type="common">Puerto Rican coqui</name>
    <dbReference type="NCBI Taxonomy" id="57060"/>
    <lineage>
        <taxon>Eukaryota</taxon>
        <taxon>Metazoa</taxon>
        <taxon>Chordata</taxon>
        <taxon>Craniata</taxon>
        <taxon>Vertebrata</taxon>
        <taxon>Euteleostomi</taxon>
        <taxon>Amphibia</taxon>
        <taxon>Batrachia</taxon>
        <taxon>Anura</taxon>
        <taxon>Neobatrachia</taxon>
        <taxon>Hyloidea</taxon>
        <taxon>Eleutherodactylidae</taxon>
        <taxon>Eleutherodactylinae</taxon>
        <taxon>Eleutherodactylus</taxon>
        <taxon>Eleutherodactylus</taxon>
    </lineage>
</organism>
<name>A0A8J6FTW4_ELECQ</name>
<sequence>MGGWAASRQGCWAGLLKFLHPSLREDGSRMAAPARSREVTARLRMRRRAVAASTLKRLVLRAEDRTVQARLKKQEASEIRRSHGDGDDSNGAVDALRMEWREGRCGAAFYHQKKPYLLGRFNLRVPSESQEFLELHVEDTGEMLPKSRRALTIHEITALARSSLHGISQVVKDHVTKPTAMAQGRVAHLIEWKGWSKPSDNPAALETHFNSYSHLSEGEQEARFAAGVAEQFAIAEAKLRAWSSIDGEDSTDDSYDEDLQPSMEPSQPTDFLSPVQKDLVSSRICCCDSDSSRTLSPETLCSSLCSLDEEQLLLGSPAQMVEESLLIKPQSGLGPYDRLQDLECEDSSYSMSFSESCLSPSEDELISFPTLSRGSEVLTLRRKGSDVVSSGVVSLDEDEEDQP</sequence>
<accession>A0A8J6FTW4</accession>
<dbReference type="PANTHER" id="PTHR15736:SF4">
    <property type="entry name" value="PROTEIN FAM131A"/>
    <property type="match status" value="1"/>
</dbReference>
<dbReference type="OrthoDB" id="8903525at2759"/>
<gene>
    <name evidence="3" type="ORF">GDO78_001611</name>
</gene>
<feature type="region of interest" description="Disordered" evidence="2">
    <location>
        <begin position="245"/>
        <end position="273"/>
    </location>
</feature>
<evidence type="ECO:0000256" key="2">
    <source>
        <dbReference type="SAM" id="MobiDB-lite"/>
    </source>
</evidence>
<comment type="caution">
    <text evidence="3">The sequence shown here is derived from an EMBL/GenBank/DDBJ whole genome shotgun (WGS) entry which is preliminary data.</text>
</comment>
<dbReference type="Pfam" id="PF15010">
    <property type="entry name" value="FAM131"/>
    <property type="match status" value="1"/>
</dbReference>
<evidence type="ECO:0008006" key="5">
    <source>
        <dbReference type="Google" id="ProtNLM"/>
    </source>
</evidence>
<dbReference type="EMBL" id="WNTK01000001">
    <property type="protein sequence ID" value="KAG9493828.1"/>
    <property type="molecule type" value="Genomic_DNA"/>
</dbReference>
<keyword evidence="4" id="KW-1185">Reference proteome</keyword>
<protein>
    <recommendedName>
        <fullName evidence="5">Protein FAM131A</fullName>
    </recommendedName>
</protein>
<evidence type="ECO:0000313" key="3">
    <source>
        <dbReference type="EMBL" id="KAG9493828.1"/>
    </source>
</evidence>